<dbReference type="RefSeq" id="WP_145058066.1">
    <property type="nucleotide sequence ID" value="NZ_CP036263.1"/>
</dbReference>
<reference evidence="2 3" key="1">
    <citation type="submission" date="2019-02" db="EMBL/GenBank/DDBJ databases">
        <title>Deep-cultivation of Planctomycetes and their phenomic and genomic characterization uncovers novel biology.</title>
        <authorList>
            <person name="Wiegand S."/>
            <person name="Jogler M."/>
            <person name="Boedeker C."/>
            <person name="Pinto D."/>
            <person name="Vollmers J."/>
            <person name="Rivas-Marin E."/>
            <person name="Kohn T."/>
            <person name="Peeters S.H."/>
            <person name="Heuer A."/>
            <person name="Rast P."/>
            <person name="Oberbeckmann S."/>
            <person name="Bunk B."/>
            <person name="Jeske O."/>
            <person name="Meyerdierks A."/>
            <person name="Storesund J.E."/>
            <person name="Kallscheuer N."/>
            <person name="Luecker S."/>
            <person name="Lage O.M."/>
            <person name="Pohl T."/>
            <person name="Merkel B.J."/>
            <person name="Hornburger P."/>
            <person name="Mueller R.-W."/>
            <person name="Bruemmer F."/>
            <person name="Labrenz M."/>
            <person name="Spormann A.M."/>
            <person name="Op den Camp H."/>
            <person name="Overmann J."/>
            <person name="Amann R."/>
            <person name="Jetten M.S.M."/>
            <person name="Mascher T."/>
            <person name="Medema M.H."/>
            <person name="Devos D.P."/>
            <person name="Kaster A.-K."/>
            <person name="Ovreas L."/>
            <person name="Rohde M."/>
            <person name="Galperin M.Y."/>
            <person name="Jogler C."/>
        </authorList>
    </citation>
    <scope>NUCLEOTIDE SEQUENCE [LARGE SCALE GENOMIC DNA]</scope>
    <source>
        <strain evidence="2 3">HG15A2</strain>
    </source>
</reference>
<evidence type="ECO:0000256" key="1">
    <source>
        <dbReference type="SAM" id="MobiDB-lite"/>
    </source>
</evidence>
<protein>
    <submittedName>
        <fullName evidence="2">Uncharacterized protein</fullName>
    </submittedName>
</protein>
<name>A0A517MS17_9BACT</name>
<organism evidence="2 3">
    <name type="scientific">Adhaeretor mobilis</name>
    <dbReference type="NCBI Taxonomy" id="1930276"/>
    <lineage>
        <taxon>Bacteria</taxon>
        <taxon>Pseudomonadati</taxon>
        <taxon>Planctomycetota</taxon>
        <taxon>Planctomycetia</taxon>
        <taxon>Pirellulales</taxon>
        <taxon>Lacipirellulaceae</taxon>
        <taxon>Adhaeretor</taxon>
    </lineage>
</organism>
<feature type="region of interest" description="Disordered" evidence="1">
    <location>
        <begin position="95"/>
        <end position="141"/>
    </location>
</feature>
<proteinExistence type="predicted"/>
<gene>
    <name evidence="2" type="ORF">HG15A2_08400</name>
</gene>
<keyword evidence="3" id="KW-1185">Reference proteome</keyword>
<accession>A0A517MS17</accession>
<feature type="compositionally biased region" description="Polar residues" evidence="1">
    <location>
        <begin position="123"/>
        <end position="141"/>
    </location>
</feature>
<dbReference type="OrthoDB" id="281424at2"/>
<dbReference type="EMBL" id="CP036263">
    <property type="protein sequence ID" value="QDS97577.1"/>
    <property type="molecule type" value="Genomic_DNA"/>
</dbReference>
<dbReference type="Proteomes" id="UP000319852">
    <property type="component" value="Chromosome"/>
</dbReference>
<dbReference type="KEGG" id="amob:HG15A2_08400"/>
<evidence type="ECO:0000313" key="2">
    <source>
        <dbReference type="EMBL" id="QDS97577.1"/>
    </source>
</evidence>
<dbReference type="AlphaFoldDB" id="A0A517MS17"/>
<sequence length="141" mass="15765">MVAPKKTRRVVCTVIRLPEEPMSATNRLSEQTLSNDTYSSTGSLRPSQLLPWADPMISKLVNRLQNEVRAERSSGGKTLKFLKPEMVETLASTTISELEPATPSLDTDYEGFEPGFDLPRWQPTLNEPNWNEGEQTAGQTK</sequence>
<evidence type="ECO:0000313" key="3">
    <source>
        <dbReference type="Proteomes" id="UP000319852"/>
    </source>
</evidence>